<reference evidence="2 3" key="1">
    <citation type="submission" date="2021-03" db="EMBL/GenBank/DDBJ databases">
        <title>Five novel Rahnella species.</title>
        <authorList>
            <person name="Brady C."/>
            <person name="Asselin J."/>
            <person name="Beer S."/>
            <person name="Bruberg M.B."/>
            <person name="Crampton B."/>
            <person name="Venter S."/>
            <person name="Arnold D."/>
            <person name="Denman S."/>
        </authorList>
    </citation>
    <scope>NUCLEOTIDE SEQUENCE [LARGE SCALE GENOMIC DNA]</scope>
    <source>
        <strain evidence="2 3">FRB 231</strain>
    </source>
</reference>
<dbReference type="InterPro" id="IPR041687">
    <property type="entry name" value="HTH_46"/>
</dbReference>
<name>A0ABS6LNA6_9GAMM</name>
<dbReference type="Pfam" id="PF15977">
    <property type="entry name" value="HTH_46"/>
    <property type="match status" value="1"/>
</dbReference>
<dbReference type="Proteomes" id="UP000739284">
    <property type="component" value="Unassembled WGS sequence"/>
</dbReference>
<keyword evidence="3" id="KW-1185">Reference proteome</keyword>
<protein>
    <submittedName>
        <fullName evidence="2">Helix-turn-helix domain-containing protein</fullName>
    </submittedName>
</protein>
<dbReference type="EMBL" id="JAFMOY010000133">
    <property type="protein sequence ID" value="MBU9848396.1"/>
    <property type="molecule type" value="Genomic_DNA"/>
</dbReference>
<proteinExistence type="predicted"/>
<gene>
    <name evidence="2" type="ORF">J1784_25740</name>
</gene>
<evidence type="ECO:0000313" key="3">
    <source>
        <dbReference type="Proteomes" id="UP000739284"/>
    </source>
</evidence>
<accession>A0ABS6LNA6</accession>
<sequence>MKTNSNLSNKGKKSPPGQKPLEAITRLVDAFLPHSSAVVSDDANTPITMNAEDGHQQIILLLEGEIKVYRSSDNLLYGIATAPAVLGLMTSEYSSSSFIFKVKKDSKVSALSRETAIDLIADNGLVRELIAYTTSFTDYRSYHSDLMINRTAYDIICGLLQEMERLPEEVRRKNSMANFILERSNLARSGVMKILADLRVGGYIDIQNGKLIAINKRLPDEY</sequence>
<dbReference type="RefSeq" id="WP_217151535.1">
    <property type="nucleotide sequence ID" value="NZ_JAFMOY010000133.1"/>
</dbReference>
<evidence type="ECO:0000259" key="1">
    <source>
        <dbReference type="Pfam" id="PF15977"/>
    </source>
</evidence>
<feature type="domain" description="IprA winged helix-turn-helix" evidence="1">
    <location>
        <begin position="152"/>
        <end position="219"/>
    </location>
</feature>
<evidence type="ECO:0000313" key="2">
    <source>
        <dbReference type="EMBL" id="MBU9848396.1"/>
    </source>
</evidence>
<comment type="caution">
    <text evidence="2">The sequence shown here is derived from an EMBL/GenBank/DDBJ whole genome shotgun (WGS) entry which is preliminary data.</text>
</comment>
<organism evidence="2 3">
    <name type="scientific">Rahnella ecdela</name>
    <dbReference type="NCBI Taxonomy" id="2816250"/>
    <lineage>
        <taxon>Bacteria</taxon>
        <taxon>Pseudomonadati</taxon>
        <taxon>Pseudomonadota</taxon>
        <taxon>Gammaproteobacteria</taxon>
        <taxon>Enterobacterales</taxon>
        <taxon>Yersiniaceae</taxon>
        <taxon>Rahnella</taxon>
    </lineage>
</organism>